<comment type="caution">
    <text evidence="1">The sequence shown here is derived from an EMBL/GenBank/DDBJ whole genome shotgun (WGS) entry which is preliminary data.</text>
</comment>
<protein>
    <submittedName>
        <fullName evidence="1">Uncharacterized protein</fullName>
    </submittedName>
</protein>
<reference evidence="1" key="1">
    <citation type="submission" date="2022-05" db="EMBL/GenBank/DDBJ databases">
        <authorList>
            <person name="Tuo L."/>
        </authorList>
    </citation>
    <scope>NUCLEOTIDE SEQUENCE</scope>
    <source>
        <strain evidence="1">BSK12Z-4</strain>
    </source>
</reference>
<dbReference type="Proteomes" id="UP001139485">
    <property type="component" value="Unassembled WGS sequence"/>
</dbReference>
<gene>
    <name evidence="1" type="ORF">M8330_10240</name>
</gene>
<dbReference type="RefSeq" id="WP_250827244.1">
    <property type="nucleotide sequence ID" value="NZ_JAMOIL010000011.1"/>
</dbReference>
<dbReference type="EMBL" id="JAMOIL010000011">
    <property type="protein sequence ID" value="MCM0620671.1"/>
    <property type="molecule type" value="Genomic_DNA"/>
</dbReference>
<accession>A0A9X2D7M5</accession>
<proteinExistence type="predicted"/>
<evidence type="ECO:0000313" key="2">
    <source>
        <dbReference type="Proteomes" id="UP001139485"/>
    </source>
</evidence>
<evidence type="ECO:0000313" key="1">
    <source>
        <dbReference type="EMBL" id="MCM0620671.1"/>
    </source>
</evidence>
<organism evidence="1 2">
    <name type="scientific">Nocardioides bruguierae</name>
    <dbReference type="NCBI Taxonomy" id="2945102"/>
    <lineage>
        <taxon>Bacteria</taxon>
        <taxon>Bacillati</taxon>
        <taxon>Actinomycetota</taxon>
        <taxon>Actinomycetes</taxon>
        <taxon>Propionibacteriales</taxon>
        <taxon>Nocardioidaceae</taxon>
        <taxon>Nocardioides</taxon>
    </lineage>
</organism>
<name>A0A9X2D7M5_9ACTN</name>
<keyword evidence="2" id="KW-1185">Reference proteome</keyword>
<dbReference type="AlphaFoldDB" id="A0A9X2D7M5"/>
<sequence length="108" mass="11474">MAGPLDLPLPDLPGDLSAVAATLRSRAAVLDLEGEHVRGGLAAPGWAGEAERAWSARARDRLDELERCAALHRAAAVVLDRHVEDLRRLRASLLAARELVEGAVRGVA</sequence>